<organism evidence="1 2">
    <name type="scientific">Tenacibaculum platacis</name>
    <dbReference type="NCBI Taxonomy" id="3137852"/>
    <lineage>
        <taxon>Bacteria</taxon>
        <taxon>Pseudomonadati</taxon>
        <taxon>Bacteroidota</taxon>
        <taxon>Flavobacteriia</taxon>
        <taxon>Flavobacteriales</taxon>
        <taxon>Flavobacteriaceae</taxon>
        <taxon>Tenacibaculum</taxon>
    </lineage>
</organism>
<proteinExistence type="predicted"/>
<evidence type="ECO:0000313" key="1">
    <source>
        <dbReference type="EMBL" id="CAL2093002.1"/>
    </source>
</evidence>
<accession>A0ABP1EQY3</accession>
<sequence>MEIKYCWRCKMEVPMLDKQEFAIASALYQKGFRVLKKDRQERFKELLDYYNDLTGFKETEPNAIMHHSLEQIGPDCEKCGKPYRTPKAKLCAACGNKRMLTE</sequence>
<keyword evidence="2" id="KW-1185">Reference proteome</keyword>
<evidence type="ECO:0008006" key="3">
    <source>
        <dbReference type="Google" id="ProtNLM"/>
    </source>
</evidence>
<reference evidence="1 2" key="1">
    <citation type="submission" date="2024-05" db="EMBL/GenBank/DDBJ databases">
        <authorList>
            <person name="Duchaud E."/>
        </authorList>
    </citation>
    <scope>NUCLEOTIDE SEQUENCE [LARGE SCALE GENOMIC DNA]</scope>
    <source>
        <strain evidence="1">Ena-SAMPLE-TAB-13-05-2024-13:56:06:370-140302</strain>
    </source>
</reference>
<gene>
    <name evidence="1" type="ORF">T190607A01A_50116</name>
</gene>
<dbReference type="RefSeq" id="WP_348713502.1">
    <property type="nucleotide sequence ID" value="NZ_CAXIXY010000007.1"/>
</dbReference>
<evidence type="ECO:0000313" key="2">
    <source>
        <dbReference type="Proteomes" id="UP001497416"/>
    </source>
</evidence>
<comment type="caution">
    <text evidence="1">The sequence shown here is derived from an EMBL/GenBank/DDBJ whole genome shotgun (WGS) entry which is preliminary data.</text>
</comment>
<protein>
    <recommendedName>
        <fullName evidence="3">Zinc ribbon family protein</fullName>
    </recommendedName>
</protein>
<dbReference type="EMBL" id="CAXIXY010000007">
    <property type="protein sequence ID" value="CAL2093002.1"/>
    <property type="molecule type" value="Genomic_DNA"/>
</dbReference>
<name>A0ABP1EQY3_9FLAO</name>
<dbReference type="Proteomes" id="UP001497416">
    <property type="component" value="Unassembled WGS sequence"/>
</dbReference>